<reference evidence="2" key="2">
    <citation type="journal article" date="2022" name="Proc. Natl. Acad. Sci. U.S.A.">
        <title>Diploid-dominant life cycles characterize the early evolution of Fungi.</title>
        <authorList>
            <person name="Amses K.R."/>
            <person name="Simmons D.R."/>
            <person name="Longcore J.E."/>
            <person name="Mondo S.J."/>
            <person name="Seto K."/>
            <person name="Jeronimo G.H."/>
            <person name="Bonds A.E."/>
            <person name="Quandt C.A."/>
            <person name="Davis W.J."/>
            <person name="Chang Y."/>
            <person name="Federici B.A."/>
            <person name="Kuo A."/>
            <person name="LaButti K."/>
            <person name="Pangilinan J."/>
            <person name="Andreopoulos W."/>
            <person name="Tritt A."/>
            <person name="Riley R."/>
            <person name="Hundley H."/>
            <person name="Johnson J."/>
            <person name="Lipzen A."/>
            <person name="Barry K."/>
            <person name="Lang B.F."/>
            <person name="Cuomo C.A."/>
            <person name="Buchler N.E."/>
            <person name="Grigoriev I.V."/>
            <person name="Spatafora J.W."/>
            <person name="Stajich J.E."/>
            <person name="James T.Y."/>
        </authorList>
    </citation>
    <scope>NUCLEOTIDE SEQUENCE</scope>
    <source>
        <strain evidence="2">AG</strain>
    </source>
</reference>
<dbReference type="AlphaFoldDB" id="A0AAD5ELG4"/>
<gene>
    <name evidence="2" type="ORF">K450DRAFT_216772</name>
</gene>
<dbReference type="EMBL" id="MU620892">
    <property type="protein sequence ID" value="KAI8584530.1"/>
    <property type="molecule type" value="Genomic_DNA"/>
</dbReference>
<organism evidence="2 3">
    <name type="scientific">Umbelopsis ramanniana AG</name>
    <dbReference type="NCBI Taxonomy" id="1314678"/>
    <lineage>
        <taxon>Eukaryota</taxon>
        <taxon>Fungi</taxon>
        <taxon>Fungi incertae sedis</taxon>
        <taxon>Mucoromycota</taxon>
        <taxon>Mucoromycotina</taxon>
        <taxon>Umbelopsidomycetes</taxon>
        <taxon>Umbelopsidales</taxon>
        <taxon>Umbelopsidaceae</taxon>
        <taxon>Umbelopsis</taxon>
    </lineage>
</organism>
<dbReference type="GeneID" id="75910280"/>
<protein>
    <recommendedName>
        <fullName evidence="1">Post-transcriptional regulator MKT1 C-terminal domain-containing protein</fullName>
    </recommendedName>
</protein>
<accession>A0AAD5ELG4</accession>
<dbReference type="Proteomes" id="UP001206595">
    <property type="component" value="Unassembled WGS sequence"/>
</dbReference>
<reference evidence="2" key="1">
    <citation type="submission" date="2021-06" db="EMBL/GenBank/DDBJ databases">
        <authorList>
            <consortium name="DOE Joint Genome Institute"/>
            <person name="Mondo S.J."/>
            <person name="Amses K.R."/>
            <person name="Simmons D.R."/>
            <person name="Longcore J.E."/>
            <person name="Seto K."/>
            <person name="Alves G.H."/>
            <person name="Bonds A.E."/>
            <person name="Quandt C.A."/>
            <person name="Davis W.J."/>
            <person name="Chang Y."/>
            <person name="Letcher P.M."/>
            <person name="Powell M.J."/>
            <person name="Kuo A."/>
            <person name="Labutti K."/>
            <person name="Pangilinan J."/>
            <person name="Andreopoulos W."/>
            <person name="Tritt A."/>
            <person name="Riley R."/>
            <person name="Hundley H."/>
            <person name="Johnson J."/>
            <person name="Lipzen A."/>
            <person name="Barry K."/>
            <person name="Berbee M.L."/>
            <person name="Buchler N.E."/>
            <person name="Grigoriev I.V."/>
            <person name="Spatafora J.W."/>
            <person name="Stajich J.E."/>
            <person name="James T.Y."/>
        </authorList>
    </citation>
    <scope>NUCLEOTIDE SEQUENCE</scope>
    <source>
        <strain evidence="2">AG</strain>
    </source>
</reference>
<comment type="caution">
    <text evidence="2">The sequence shown here is derived from an EMBL/GenBank/DDBJ whole genome shotgun (WGS) entry which is preliminary data.</text>
</comment>
<dbReference type="InterPro" id="IPR022039">
    <property type="entry name" value="MKT1_C"/>
</dbReference>
<evidence type="ECO:0000313" key="2">
    <source>
        <dbReference type="EMBL" id="KAI8584530.1"/>
    </source>
</evidence>
<dbReference type="Pfam" id="PF12246">
    <property type="entry name" value="MKT1_C"/>
    <property type="match status" value="1"/>
</dbReference>
<evidence type="ECO:0000259" key="1">
    <source>
        <dbReference type="Pfam" id="PF12246"/>
    </source>
</evidence>
<name>A0AAD5ELG4_UMBRA</name>
<dbReference type="RefSeq" id="XP_051449534.1">
    <property type="nucleotide sequence ID" value="XM_051584930.1"/>
</dbReference>
<sequence>MADDHTKHIRLISRALSLLPMTLKDGPFVGQMNRDILVFNSFVKALNRSYRNLCEMLLLSLFLNDCVKRDRHDYAELSIRMPYVADINAALGMVSKYYLEHTVTDGSKAMEATEKTFTSAVDLKRDLQKGFEFWDNVMKGIKVLKEAKSFEATCNMFLEADEWLKSRRPQN</sequence>
<keyword evidence="3" id="KW-1185">Reference proteome</keyword>
<proteinExistence type="predicted"/>
<evidence type="ECO:0000313" key="3">
    <source>
        <dbReference type="Proteomes" id="UP001206595"/>
    </source>
</evidence>
<feature type="domain" description="Post-transcriptional regulator MKT1 C-terminal" evidence="1">
    <location>
        <begin position="3"/>
        <end position="165"/>
    </location>
</feature>